<evidence type="ECO:0000313" key="3">
    <source>
        <dbReference type="Proteomes" id="UP000684084"/>
    </source>
</evidence>
<feature type="domain" description="Transposase Tc1-like" evidence="1">
    <location>
        <begin position="40"/>
        <end position="111"/>
    </location>
</feature>
<dbReference type="GO" id="GO:0006313">
    <property type="term" value="P:DNA transposition"/>
    <property type="evidence" value="ECO:0007669"/>
    <property type="project" value="InterPro"/>
</dbReference>
<evidence type="ECO:0000313" key="2">
    <source>
        <dbReference type="EMBL" id="CAB5383736.1"/>
    </source>
</evidence>
<dbReference type="GO" id="GO:0015074">
    <property type="term" value="P:DNA integration"/>
    <property type="evidence" value="ECO:0007669"/>
    <property type="project" value="InterPro"/>
</dbReference>
<dbReference type="GO" id="GO:0003677">
    <property type="term" value="F:DNA binding"/>
    <property type="evidence" value="ECO:0007669"/>
    <property type="project" value="InterPro"/>
</dbReference>
<organism evidence="2 3">
    <name type="scientific">Rhizophagus irregularis</name>
    <dbReference type="NCBI Taxonomy" id="588596"/>
    <lineage>
        <taxon>Eukaryota</taxon>
        <taxon>Fungi</taxon>
        <taxon>Fungi incertae sedis</taxon>
        <taxon>Mucoromycota</taxon>
        <taxon>Glomeromycotina</taxon>
        <taxon>Glomeromycetes</taxon>
        <taxon>Glomerales</taxon>
        <taxon>Glomeraceae</taxon>
        <taxon>Rhizophagus</taxon>
    </lineage>
</organism>
<protein>
    <recommendedName>
        <fullName evidence="1">Transposase Tc1-like domain-containing protein</fullName>
    </recommendedName>
</protein>
<reference evidence="2" key="1">
    <citation type="submission" date="2020-05" db="EMBL/GenBank/DDBJ databases">
        <authorList>
            <person name="Rincon C."/>
            <person name="Sanders R I."/>
            <person name="Robbins C."/>
            <person name="Chaturvedi A."/>
        </authorList>
    </citation>
    <scope>NUCLEOTIDE SEQUENCE</scope>
    <source>
        <strain evidence="2">CHB12</strain>
    </source>
</reference>
<accession>A0A915ZQ78</accession>
<comment type="caution">
    <text evidence="2">The sequence shown here is derived from an EMBL/GenBank/DDBJ whole genome shotgun (WGS) entry which is preliminary data.</text>
</comment>
<dbReference type="Pfam" id="PF01498">
    <property type="entry name" value="HTH_Tnp_Tc3_2"/>
    <property type="match status" value="1"/>
</dbReference>
<gene>
    <name evidence="2" type="ORF">CHRIB12_LOCUS18550</name>
</gene>
<dbReference type="OrthoDB" id="2416077at2759"/>
<name>A0A915ZQ78_9GLOM</name>
<dbReference type="AlphaFoldDB" id="A0A915ZQ78"/>
<proteinExistence type="predicted"/>
<sequence length="238" mass="27630">MCGFPSKTLYRWAKQLEETNDLKQGSRSGRPKRLTPRKCRYLGHVAKLHKSASSVELTETLKKTYPDLNIAPRTVRENLQKLGYKVCIPRPVPILTEAAMNRRVSWARAHQRKSWNKVVFSDETTFQMFRNTTQVRYKVGEPRPCRATVKHPFKVHVWGAFCAKGVVGFHMFTENMNGELYREILTHNLFEQAHQVLGNRWTFQQDNDLSIVQGLRLIFLRIVVLAFLIGHHTSQTLI</sequence>
<evidence type="ECO:0000259" key="1">
    <source>
        <dbReference type="Pfam" id="PF01498"/>
    </source>
</evidence>
<dbReference type="EMBL" id="CAGKOT010000049">
    <property type="protein sequence ID" value="CAB5383736.1"/>
    <property type="molecule type" value="Genomic_DNA"/>
</dbReference>
<dbReference type="Proteomes" id="UP000684084">
    <property type="component" value="Unassembled WGS sequence"/>
</dbReference>
<dbReference type="InterPro" id="IPR002492">
    <property type="entry name" value="Transposase_Tc1-like"/>
</dbReference>